<dbReference type="Pfam" id="PF01966">
    <property type="entry name" value="HD"/>
    <property type="match status" value="1"/>
</dbReference>
<dbReference type="GO" id="GO:0004515">
    <property type="term" value="F:nicotinate-nucleotide adenylyltransferase activity"/>
    <property type="evidence" value="ECO:0007669"/>
    <property type="project" value="UniProtKB-UniRule"/>
</dbReference>
<evidence type="ECO:0000256" key="8">
    <source>
        <dbReference type="ARBA" id="ARBA00022801"/>
    </source>
</evidence>
<organism evidence="16 17">
    <name type="scientific">Dielma fastidiosa</name>
    <dbReference type="NCBI Taxonomy" id="1034346"/>
    <lineage>
        <taxon>Bacteria</taxon>
        <taxon>Bacillati</taxon>
        <taxon>Bacillota</taxon>
        <taxon>Erysipelotrichia</taxon>
        <taxon>Erysipelotrichales</taxon>
        <taxon>Erysipelotrichaceae</taxon>
        <taxon>Dielma</taxon>
    </lineage>
</organism>
<sequence>MNYKMRIGLVGGSFDPIHNAHLAMGKWALRKDHCKEVWYIPTVSTPLKDRALTSYAIRAAMVKAAVAPYRHMKLCTIEEKLAAPSYTVRTLRALKKRYPKAEFVWYIGADQAAQLDKWKNIEECLQLAAFKIFRRNGELINCAYDLPILDMEEMPVSSTQIRQGAFQHCPASVRSIIAQERLYIDEYAAHSMSEKRYRHSVSVAALSAHLAKAHGLDAQAAYTAGMLHDICKQWPYEKARLWMQTQFPQYLDEAPAIWHGYLGADTVKRHYRLNDKKILNAIYHHVKGDNTDPLAMILYMADKLDPLRDYDSSQEIALAEENLQKAYELVHAQQQAYLKKEKKL</sequence>
<evidence type="ECO:0000256" key="5">
    <source>
        <dbReference type="ARBA" id="ARBA00022695"/>
    </source>
</evidence>
<dbReference type="EC" id="2.7.7.18" evidence="14"/>
<evidence type="ECO:0000256" key="7">
    <source>
        <dbReference type="ARBA" id="ARBA00022741"/>
    </source>
</evidence>
<proteinExistence type="inferred from homology"/>
<comment type="function">
    <text evidence="1 14">Catalyzes the reversible adenylation of nicotinate mononucleotide (NaMN) to nicotinic acid adenine dinucleotide (NaAD).</text>
</comment>
<dbReference type="HAMAP" id="MF_00244">
    <property type="entry name" value="NaMN_adenylyltr"/>
    <property type="match status" value="1"/>
</dbReference>
<evidence type="ECO:0000313" key="16">
    <source>
        <dbReference type="EMBL" id="MDY5167705.1"/>
    </source>
</evidence>
<reference evidence="16" key="1">
    <citation type="submission" date="2022-03" db="EMBL/GenBank/DDBJ databases">
        <title>First case of bacteraemia caused by Dielma fastidiosa in a patient hospitalised with diverticulitis.</title>
        <authorList>
            <person name="Forman-Ankjaer B."/>
            <person name="Hvid-Jensen F."/>
            <person name="Kobel C.M."/>
            <person name="Greve T."/>
        </authorList>
    </citation>
    <scope>NUCLEOTIDE SEQUENCE</scope>
    <source>
        <strain evidence="16">AUH_DF_2021</strain>
    </source>
</reference>
<feature type="domain" description="HD" evidence="15">
    <location>
        <begin position="196"/>
        <end position="307"/>
    </location>
</feature>
<comment type="similarity">
    <text evidence="14">Belongs to the NadD family.</text>
</comment>
<dbReference type="Gene3D" id="3.40.50.620">
    <property type="entry name" value="HUPs"/>
    <property type="match status" value="1"/>
</dbReference>
<dbReference type="Proteomes" id="UP001276902">
    <property type="component" value="Unassembled WGS sequence"/>
</dbReference>
<keyword evidence="7 14" id="KW-0547">Nucleotide-binding</keyword>
<dbReference type="InterPro" id="IPR004821">
    <property type="entry name" value="Cyt_trans-like"/>
</dbReference>
<evidence type="ECO:0000256" key="12">
    <source>
        <dbReference type="ARBA" id="ARBA00048721"/>
    </source>
</evidence>
<evidence type="ECO:0000313" key="17">
    <source>
        <dbReference type="Proteomes" id="UP001276902"/>
    </source>
</evidence>
<dbReference type="GO" id="GO:0046872">
    <property type="term" value="F:metal ion binding"/>
    <property type="evidence" value="ECO:0007669"/>
    <property type="project" value="UniProtKB-KW"/>
</dbReference>
<evidence type="ECO:0000256" key="1">
    <source>
        <dbReference type="ARBA" id="ARBA00002324"/>
    </source>
</evidence>
<keyword evidence="5 14" id="KW-0548">Nucleotidyltransferase</keyword>
<evidence type="ECO:0000256" key="2">
    <source>
        <dbReference type="ARBA" id="ARBA00005019"/>
    </source>
</evidence>
<dbReference type="NCBIfam" id="TIGR00482">
    <property type="entry name" value="nicotinate (nicotinamide) nucleotide adenylyltransferase"/>
    <property type="match status" value="1"/>
</dbReference>
<keyword evidence="3 14" id="KW-0662">Pyridine nucleotide biosynthesis</keyword>
<dbReference type="InterPro" id="IPR005249">
    <property type="entry name" value="YqeK"/>
</dbReference>
<dbReference type="EMBL" id="JALDAW010000011">
    <property type="protein sequence ID" value="MDY5167705.1"/>
    <property type="molecule type" value="Genomic_DNA"/>
</dbReference>
<comment type="pathway">
    <text evidence="2 14">Cofactor biosynthesis; NAD(+) biosynthesis; deamido-NAD(+) from nicotinate D-ribonucleotide: step 1/1.</text>
</comment>
<dbReference type="Pfam" id="PF01467">
    <property type="entry name" value="CTP_transf_like"/>
    <property type="match status" value="1"/>
</dbReference>
<evidence type="ECO:0000256" key="3">
    <source>
        <dbReference type="ARBA" id="ARBA00022642"/>
    </source>
</evidence>
<dbReference type="NCBIfam" id="TIGR00277">
    <property type="entry name" value="HDIG"/>
    <property type="match status" value="1"/>
</dbReference>
<keyword evidence="9 14" id="KW-0067">ATP-binding</keyword>
<dbReference type="InterPro" id="IPR006675">
    <property type="entry name" value="HDIG_dom"/>
</dbReference>
<dbReference type="AlphaFoldDB" id="A0AB35ULR9"/>
<dbReference type="CDD" id="cd02165">
    <property type="entry name" value="NMNAT"/>
    <property type="match status" value="1"/>
</dbReference>
<dbReference type="InterPro" id="IPR014729">
    <property type="entry name" value="Rossmann-like_a/b/a_fold"/>
</dbReference>
<evidence type="ECO:0000256" key="11">
    <source>
        <dbReference type="ARBA" id="ARBA00023027"/>
    </source>
</evidence>
<evidence type="ECO:0000256" key="9">
    <source>
        <dbReference type="ARBA" id="ARBA00022840"/>
    </source>
</evidence>
<dbReference type="InterPro" id="IPR005248">
    <property type="entry name" value="NadD/NMNAT"/>
</dbReference>
<gene>
    <name evidence="14 16" type="primary">nadD</name>
    <name evidence="16" type="ORF">MQE39_06145</name>
</gene>
<dbReference type="InterPro" id="IPR006674">
    <property type="entry name" value="HD_domain"/>
</dbReference>
<keyword evidence="4 14" id="KW-0808">Transferase</keyword>
<dbReference type="InterPro" id="IPR003607">
    <property type="entry name" value="HD/PDEase_dom"/>
</dbReference>
<dbReference type="PANTHER" id="PTHR39321">
    <property type="entry name" value="NICOTINATE-NUCLEOTIDE ADENYLYLTRANSFERASE-RELATED"/>
    <property type="match status" value="1"/>
</dbReference>
<dbReference type="NCBIfam" id="TIGR00488">
    <property type="entry name" value="bis(5'-nucleosyl)-tetraphosphatase (symmetrical) YqeK"/>
    <property type="match status" value="1"/>
</dbReference>
<evidence type="ECO:0000256" key="6">
    <source>
        <dbReference type="ARBA" id="ARBA00022723"/>
    </source>
</evidence>
<dbReference type="Gene3D" id="1.10.3210.10">
    <property type="entry name" value="Hypothetical protein af1432"/>
    <property type="match status" value="1"/>
</dbReference>
<dbReference type="PROSITE" id="PS51831">
    <property type="entry name" value="HD"/>
    <property type="match status" value="1"/>
</dbReference>
<dbReference type="GO" id="GO:0008803">
    <property type="term" value="F:bis(5'-nucleosyl)-tetraphosphatase (symmetrical) activity"/>
    <property type="evidence" value="ECO:0007669"/>
    <property type="project" value="UniProtKB-EC"/>
</dbReference>
<dbReference type="GO" id="GO:0009435">
    <property type="term" value="P:NAD+ biosynthetic process"/>
    <property type="evidence" value="ECO:0007669"/>
    <property type="project" value="UniProtKB-UniRule"/>
</dbReference>
<keyword evidence="10" id="KW-0408">Iron</keyword>
<evidence type="ECO:0000256" key="10">
    <source>
        <dbReference type="ARBA" id="ARBA00023004"/>
    </source>
</evidence>
<protein>
    <recommendedName>
        <fullName evidence="14">Probable nicotinate-nucleotide adenylyltransferase</fullName>
        <ecNumber evidence="14">2.7.7.18</ecNumber>
    </recommendedName>
    <alternativeName>
        <fullName evidence="14">Deamido-NAD(+) diphosphorylase</fullName>
    </alternativeName>
    <alternativeName>
        <fullName evidence="14">Deamido-NAD(+) pyrophosphorylase</fullName>
    </alternativeName>
    <alternativeName>
        <fullName evidence="14">Nicotinate mononucleotide adenylyltransferase</fullName>
        <shortName evidence="14">NaMN adenylyltransferase</shortName>
    </alternativeName>
</protein>
<dbReference type="GO" id="GO:0005524">
    <property type="term" value="F:ATP binding"/>
    <property type="evidence" value="ECO:0007669"/>
    <property type="project" value="UniProtKB-KW"/>
</dbReference>
<name>A0AB35ULR9_9FIRM</name>
<comment type="caution">
    <text evidence="16">The sequence shown here is derived from an EMBL/GenBank/DDBJ whole genome shotgun (WGS) entry which is preliminary data.</text>
</comment>
<comment type="catalytic activity">
    <reaction evidence="13">
        <text>P(1),P(4)-bis(5'-adenosyl) tetraphosphate + H2O = 2 ADP + 2 H(+)</text>
        <dbReference type="Rhea" id="RHEA:24252"/>
        <dbReference type="ChEBI" id="CHEBI:15377"/>
        <dbReference type="ChEBI" id="CHEBI:15378"/>
        <dbReference type="ChEBI" id="CHEBI:58141"/>
        <dbReference type="ChEBI" id="CHEBI:456216"/>
        <dbReference type="EC" id="3.6.1.41"/>
    </reaction>
</comment>
<evidence type="ECO:0000256" key="4">
    <source>
        <dbReference type="ARBA" id="ARBA00022679"/>
    </source>
</evidence>
<evidence type="ECO:0000256" key="14">
    <source>
        <dbReference type="HAMAP-Rule" id="MF_00244"/>
    </source>
</evidence>
<dbReference type="SUPFAM" id="SSF109604">
    <property type="entry name" value="HD-domain/PDEase-like"/>
    <property type="match status" value="1"/>
</dbReference>
<comment type="catalytic activity">
    <reaction evidence="12 14">
        <text>nicotinate beta-D-ribonucleotide + ATP + H(+) = deamido-NAD(+) + diphosphate</text>
        <dbReference type="Rhea" id="RHEA:22860"/>
        <dbReference type="ChEBI" id="CHEBI:15378"/>
        <dbReference type="ChEBI" id="CHEBI:30616"/>
        <dbReference type="ChEBI" id="CHEBI:33019"/>
        <dbReference type="ChEBI" id="CHEBI:57502"/>
        <dbReference type="ChEBI" id="CHEBI:58437"/>
        <dbReference type="EC" id="2.7.7.18"/>
    </reaction>
</comment>
<dbReference type="CDD" id="cd00077">
    <property type="entry name" value="HDc"/>
    <property type="match status" value="1"/>
</dbReference>
<dbReference type="SMART" id="SM00471">
    <property type="entry name" value="HDc"/>
    <property type="match status" value="1"/>
</dbReference>
<keyword evidence="11 14" id="KW-0520">NAD</keyword>
<dbReference type="RefSeq" id="WP_320883317.1">
    <property type="nucleotide sequence ID" value="NZ_BAABZA010000001.1"/>
</dbReference>
<dbReference type="PANTHER" id="PTHR39321:SF3">
    <property type="entry name" value="PHOSPHOPANTETHEINE ADENYLYLTRANSFERASE"/>
    <property type="match status" value="1"/>
</dbReference>
<accession>A0AB35ULR9</accession>
<dbReference type="SUPFAM" id="SSF52374">
    <property type="entry name" value="Nucleotidylyl transferase"/>
    <property type="match status" value="1"/>
</dbReference>
<keyword evidence="8" id="KW-0378">Hydrolase</keyword>
<evidence type="ECO:0000259" key="15">
    <source>
        <dbReference type="PROSITE" id="PS51831"/>
    </source>
</evidence>
<evidence type="ECO:0000256" key="13">
    <source>
        <dbReference type="ARBA" id="ARBA00049417"/>
    </source>
</evidence>
<keyword evidence="6" id="KW-0479">Metal-binding</keyword>